<dbReference type="OrthoDB" id="5427984at2759"/>
<evidence type="ECO:0000313" key="2">
    <source>
        <dbReference type="Proteomes" id="UP001152300"/>
    </source>
</evidence>
<dbReference type="Proteomes" id="UP001152300">
    <property type="component" value="Unassembled WGS sequence"/>
</dbReference>
<accession>A0A9X0DET2</accession>
<sequence length="139" mass="15781">MKALIQPQMSKILDGIIGVVLFGTLHRGIDNVTLGELLQRILRAGVAGEAASLIVLRIDNEMVLDTVYSFSTITREKNIPVYCFFEQKSSKVSKMFGDDYKDFIVDEKSAILDGYESYGLLFDHYQFNKFSDPEDGNWR</sequence>
<comment type="caution">
    <text evidence="1">The sequence shown here is derived from an EMBL/GenBank/DDBJ whole genome shotgun (WGS) entry which is preliminary data.</text>
</comment>
<dbReference type="EMBL" id="JAPEIS010000017">
    <property type="protein sequence ID" value="KAJ8058173.1"/>
    <property type="molecule type" value="Genomic_DNA"/>
</dbReference>
<name>A0A9X0DET2_9HELO</name>
<evidence type="ECO:0000313" key="1">
    <source>
        <dbReference type="EMBL" id="KAJ8058173.1"/>
    </source>
</evidence>
<reference evidence="1" key="1">
    <citation type="submission" date="2022-11" db="EMBL/GenBank/DDBJ databases">
        <title>Genome Resource of Sclerotinia nivalis Strain SnTB1, a Plant Pathogen Isolated from American Ginseng.</title>
        <authorList>
            <person name="Fan S."/>
        </authorList>
    </citation>
    <scope>NUCLEOTIDE SEQUENCE</scope>
    <source>
        <strain evidence="1">SnTB1</strain>
    </source>
</reference>
<gene>
    <name evidence="1" type="ORF">OCU04_013027</name>
</gene>
<protein>
    <submittedName>
        <fullName evidence="1">Uncharacterized protein</fullName>
    </submittedName>
</protein>
<organism evidence="1 2">
    <name type="scientific">Sclerotinia nivalis</name>
    <dbReference type="NCBI Taxonomy" id="352851"/>
    <lineage>
        <taxon>Eukaryota</taxon>
        <taxon>Fungi</taxon>
        <taxon>Dikarya</taxon>
        <taxon>Ascomycota</taxon>
        <taxon>Pezizomycotina</taxon>
        <taxon>Leotiomycetes</taxon>
        <taxon>Helotiales</taxon>
        <taxon>Sclerotiniaceae</taxon>
        <taxon>Sclerotinia</taxon>
    </lineage>
</organism>
<dbReference type="InterPro" id="IPR052374">
    <property type="entry name" value="SERAC1"/>
</dbReference>
<proteinExistence type="predicted"/>
<dbReference type="PANTHER" id="PTHR48182">
    <property type="entry name" value="PROTEIN SERAC1"/>
    <property type="match status" value="1"/>
</dbReference>
<dbReference type="AlphaFoldDB" id="A0A9X0DET2"/>
<dbReference type="PANTHER" id="PTHR48182:SF3">
    <property type="entry name" value="DUF676 DOMAIN-CONTAINING PROTEIN"/>
    <property type="match status" value="1"/>
</dbReference>
<keyword evidence="2" id="KW-1185">Reference proteome</keyword>